<evidence type="ECO:0000313" key="1">
    <source>
        <dbReference type="EMBL" id="CAI6241719.1"/>
    </source>
</evidence>
<name>A0A9W4XJN2_9PLEO</name>
<reference evidence="1" key="1">
    <citation type="submission" date="2023-01" db="EMBL/GenBank/DDBJ databases">
        <authorList>
            <person name="Van Ghelder C."/>
            <person name="Rancurel C."/>
        </authorList>
    </citation>
    <scope>NUCLEOTIDE SEQUENCE</scope>
    <source>
        <strain evidence="1">CNCM I-4278</strain>
    </source>
</reference>
<proteinExistence type="predicted"/>
<comment type="caution">
    <text evidence="1">The sequence shown here is derived from an EMBL/GenBank/DDBJ whole genome shotgun (WGS) entry which is preliminary data.</text>
</comment>
<gene>
    <name evidence="1" type="ORF">PDIGIT_LOCUS614</name>
</gene>
<sequence>MFHRACFPSALHNAFPCLCFPRTDALLIMRSLSSLGVLHPELLTPQSTPVAYWLTSLLKFTRFVAVMEQAAYPPDTRKVHGVSNISITLHVLHHRFYTAMDRGRQYSPVL</sequence>
<accession>A0A9W4XJN2</accession>
<keyword evidence="2" id="KW-1185">Reference proteome</keyword>
<evidence type="ECO:0000313" key="2">
    <source>
        <dbReference type="Proteomes" id="UP001152607"/>
    </source>
</evidence>
<dbReference type="Proteomes" id="UP001152607">
    <property type="component" value="Unassembled WGS sequence"/>
</dbReference>
<dbReference type="EMBL" id="CAOQHR010000001">
    <property type="protein sequence ID" value="CAI6241719.1"/>
    <property type="molecule type" value="Genomic_DNA"/>
</dbReference>
<organism evidence="1 2">
    <name type="scientific">Periconia digitata</name>
    <dbReference type="NCBI Taxonomy" id="1303443"/>
    <lineage>
        <taxon>Eukaryota</taxon>
        <taxon>Fungi</taxon>
        <taxon>Dikarya</taxon>
        <taxon>Ascomycota</taxon>
        <taxon>Pezizomycotina</taxon>
        <taxon>Dothideomycetes</taxon>
        <taxon>Pleosporomycetidae</taxon>
        <taxon>Pleosporales</taxon>
        <taxon>Massarineae</taxon>
        <taxon>Periconiaceae</taxon>
        <taxon>Periconia</taxon>
    </lineage>
</organism>
<dbReference type="AlphaFoldDB" id="A0A9W4XJN2"/>
<protein>
    <submittedName>
        <fullName evidence="1">Uncharacterized protein</fullName>
    </submittedName>
</protein>